<feature type="binding site" description="axial binding residue" evidence="13">
    <location>
        <position position="462"/>
    </location>
    <ligand>
        <name>heme</name>
        <dbReference type="ChEBI" id="CHEBI:30413"/>
    </ligand>
    <ligandPart>
        <name>Fe</name>
        <dbReference type="ChEBI" id="CHEBI:18248"/>
    </ligandPart>
</feature>
<keyword evidence="8" id="KW-0492">Microsome</keyword>
<keyword evidence="7" id="KW-0256">Endoplasmic reticulum</keyword>
<dbReference type="Proteomes" id="UP000095300">
    <property type="component" value="Unassembled WGS sequence"/>
</dbReference>
<keyword evidence="11 14" id="KW-0503">Monooxygenase</keyword>
<name>A0A1I8NPE3_STOCA</name>
<dbReference type="GO" id="GO:0005506">
    <property type="term" value="F:iron ion binding"/>
    <property type="evidence" value="ECO:0007669"/>
    <property type="project" value="InterPro"/>
</dbReference>
<dbReference type="EnsemblMetazoa" id="SCAU000873-RA">
    <property type="protein sequence ID" value="SCAU000873-PA"/>
    <property type="gene ID" value="SCAU000873"/>
</dbReference>
<evidence type="ECO:0000256" key="6">
    <source>
        <dbReference type="ARBA" id="ARBA00022723"/>
    </source>
</evidence>
<dbReference type="GO" id="GO:0046680">
    <property type="term" value="P:response to DDT"/>
    <property type="evidence" value="ECO:0007669"/>
    <property type="project" value="TreeGrafter"/>
</dbReference>
<dbReference type="InterPro" id="IPR050476">
    <property type="entry name" value="Insect_CytP450_Detox"/>
</dbReference>
<keyword evidence="10 13" id="KW-0408">Iron</keyword>
<evidence type="ECO:0000313" key="17">
    <source>
        <dbReference type="Proteomes" id="UP000095300"/>
    </source>
</evidence>
<dbReference type="PANTHER" id="PTHR24292">
    <property type="entry name" value="CYTOCHROME P450"/>
    <property type="match status" value="1"/>
</dbReference>
<dbReference type="GO" id="GO:0005789">
    <property type="term" value="C:endoplasmic reticulum membrane"/>
    <property type="evidence" value="ECO:0007669"/>
    <property type="project" value="UniProtKB-SubCell"/>
</dbReference>
<dbReference type="InterPro" id="IPR001128">
    <property type="entry name" value="Cyt_P450"/>
</dbReference>
<evidence type="ECO:0000256" key="15">
    <source>
        <dbReference type="SAM" id="Phobius"/>
    </source>
</evidence>
<dbReference type="KEGG" id="scac:106093851"/>
<comment type="cofactor">
    <cofactor evidence="1 13">
        <name>heme</name>
        <dbReference type="ChEBI" id="CHEBI:30413"/>
    </cofactor>
</comment>
<evidence type="ECO:0000256" key="4">
    <source>
        <dbReference type="ARBA" id="ARBA00010617"/>
    </source>
</evidence>
<evidence type="ECO:0000256" key="3">
    <source>
        <dbReference type="ARBA" id="ARBA00004406"/>
    </source>
</evidence>
<dbReference type="GO" id="GO:0004497">
    <property type="term" value="F:monooxygenase activity"/>
    <property type="evidence" value="ECO:0007669"/>
    <property type="project" value="UniProtKB-KW"/>
</dbReference>
<proteinExistence type="inferred from homology"/>
<dbReference type="GO" id="GO:0046701">
    <property type="term" value="P:insecticide catabolic process"/>
    <property type="evidence" value="ECO:0007669"/>
    <property type="project" value="TreeGrafter"/>
</dbReference>
<evidence type="ECO:0000256" key="10">
    <source>
        <dbReference type="ARBA" id="ARBA00023004"/>
    </source>
</evidence>
<feature type="transmembrane region" description="Helical" evidence="15">
    <location>
        <begin position="229"/>
        <end position="247"/>
    </location>
</feature>
<dbReference type="PRINTS" id="PR00463">
    <property type="entry name" value="EP450I"/>
</dbReference>
<dbReference type="STRING" id="35570.A0A1I8NPE3"/>
<gene>
    <name evidence="16" type="primary">106093851</name>
</gene>
<sequence length="523" mass="60080">MGLESVIPQLLIIVLAGILYMYQRYCHSFWNRHQVPQIEPTPLVGNLGKILRMSEPSAKVIEEFYNHPKAKNEPFVGIYIFYRPALLLRDPELIKRVLVRDFAKFNNRFSRSDDVRDPLGSQNLFMLRNPAWKDIRFKLTPFFTSGKLKQMFPLIAEVGENLNKHLWKMSSQISNCHNFELELKEFCALYTTDVIATVAFGVQANSFENPNGQFRHNGREIFRFNARRAFNFSIVFFLPHLVPYLGAKVVPSEQTEFLRSTFNYVVAEREKSGKSRHDLIDILIEFKNHTRCAAAKSGELIFDGDLLVAQAAIFFTAGFESSSATMSFALYEMARNPEVQEKLREEVRHTLTKSGGRLSLQVIESLEYMQMVISETLRLYPPLPFLDRECTIEEGQYYSLEPYGGFRIPRGMPVYIPAYALHMDPKYFPNPESFIPERFTSENRKTITPYSYMPFGLGPHGCIGERFAYLQTKVGLLQFLRNHRVALTANATATRPVKLDPKALILQAEGGIILKVERDPLNV</sequence>
<organism evidence="16 17">
    <name type="scientific">Stomoxys calcitrans</name>
    <name type="common">Stable fly</name>
    <name type="synonym">Conops calcitrans</name>
    <dbReference type="NCBI Taxonomy" id="35570"/>
    <lineage>
        <taxon>Eukaryota</taxon>
        <taxon>Metazoa</taxon>
        <taxon>Ecdysozoa</taxon>
        <taxon>Arthropoda</taxon>
        <taxon>Hexapoda</taxon>
        <taxon>Insecta</taxon>
        <taxon>Pterygota</taxon>
        <taxon>Neoptera</taxon>
        <taxon>Endopterygota</taxon>
        <taxon>Diptera</taxon>
        <taxon>Brachycera</taxon>
        <taxon>Muscomorpha</taxon>
        <taxon>Muscoidea</taxon>
        <taxon>Muscidae</taxon>
        <taxon>Stomoxys</taxon>
    </lineage>
</organism>
<evidence type="ECO:0000256" key="8">
    <source>
        <dbReference type="ARBA" id="ARBA00022848"/>
    </source>
</evidence>
<dbReference type="SUPFAM" id="SSF48264">
    <property type="entry name" value="Cytochrome P450"/>
    <property type="match status" value="1"/>
</dbReference>
<dbReference type="PROSITE" id="PS00086">
    <property type="entry name" value="CYTOCHROME_P450"/>
    <property type="match status" value="1"/>
</dbReference>
<feature type="transmembrane region" description="Helical" evidence="15">
    <location>
        <begin position="6"/>
        <end position="22"/>
    </location>
</feature>
<evidence type="ECO:0000256" key="14">
    <source>
        <dbReference type="RuleBase" id="RU000461"/>
    </source>
</evidence>
<evidence type="ECO:0000256" key="13">
    <source>
        <dbReference type="PIRSR" id="PIRSR602401-1"/>
    </source>
</evidence>
<evidence type="ECO:0000256" key="7">
    <source>
        <dbReference type="ARBA" id="ARBA00022824"/>
    </source>
</evidence>
<comment type="subcellular location">
    <subcellularLocation>
        <location evidence="3">Endoplasmic reticulum membrane</location>
        <topology evidence="3">Peripheral membrane protein</topology>
    </subcellularLocation>
    <subcellularLocation>
        <location evidence="2">Microsome membrane</location>
        <topology evidence="2">Peripheral membrane protein</topology>
    </subcellularLocation>
</comment>
<keyword evidence="15" id="KW-0812">Transmembrane</keyword>
<dbReference type="PANTHER" id="PTHR24292:SF45">
    <property type="entry name" value="CYTOCHROME P450 6G1-RELATED"/>
    <property type="match status" value="1"/>
</dbReference>
<keyword evidence="12 15" id="KW-0472">Membrane</keyword>
<dbReference type="PRINTS" id="PR00385">
    <property type="entry name" value="P450"/>
</dbReference>
<evidence type="ECO:0000313" key="16">
    <source>
        <dbReference type="EnsemblMetazoa" id="SCAU000873-PA"/>
    </source>
</evidence>
<evidence type="ECO:0008006" key="18">
    <source>
        <dbReference type="Google" id="ProtNLM"/>
    </source>
</evidence>
<dbReference type="CDD" id="cd11056">
    <property type="entry name" value="CYP6-like"/>
    <property type="match status" value="1"/>
</dbReference>
<keyword evidence="17" id="KW-1185">Reference proteome</keyword>
<keyword evidence="5 13" id="KW-0349">Heme</keyword>
<dbReference type="FunFam" id="1.10.630.10:FF:000042">
    <property type="entry name" value="Cytochrome P450"/>
    <property type="match status" value="1"/>
</dbReference>
<dbReference type="InterPro" id="IPR002401">
    <property type="entry name" value="Cyt_P450_E_grp-I"/>
</dbReference>
<protein>
    <recommendedName>
        <fullName evidence="18">Cytochrome P450</fullName>
    </recommendedName>
</protein>
<dbReference type="InterPro" id="IPR036396">
    <property type="entry name" value="Cyt_P450_sf"/>
</dbReference>
<dbReference type="InterPro" id="IPR017972">
    <property type="entry name" value="Cyt_P450_CS"/>
</dbReference>
<dbReference type="OrthoDB" id="2789670at2759"/>
<accession>A0A1I8NPE3</accession>
<evidence type="ECO:0000256" key="5">
    <source>
        <dbReference type="ARBA" id="ARBA00022617"/>
    </source>
</evidence>
<keyword evidence="9 14" id="KW-0560">Oxidoreductase</keyword>
<evidence type="ECO:0000256" key="12">
    <source>
        <dbReference type="ARBA" id="ARBA00023136"/>
    </source>
</evidence>
<evidence type="ECO:0000256" key="2">
    <source>
        <dbReference type="ARBA" id="ARBA00004174"/>
    </source>
</evidence>
<keyword evidence="6 13" id="KW-0479">Metal-binding</keyword>
<evidence type="ECO:0000256" key="9">
    <source>
        <dbReference type="ARBA" id="ARBA00023002"/>
    </source>
</evidence>
<dbReference type="GO" id="GO:0020037">
    <property type="term" value="F:heme binding"/>
    <property type="evidence" value="ECO:0007669"/>
    <property type="project" value="InterPro"/>
</dbReference>
<dbReference type="Gene3D" id="1.10.630.10">
    <property type="entry name" value="Cytochrome P450"/>
    <property type="match status" value="1"/>
</dbReference>
<keyword evidence="15" id="KW-1133">Transmembrane helix</keyword>
<dbReference type="Pfam" id="PF00067">
    <property type="entry name" value="p450"/>
    <property type="match status" value="1"/>
</dbReference>
<evidence type="ECO:0000256" key="11">
    <source>
        <dbReference type="ARBA" id="ARBA00023033"/>
    </source>
</evidence>
<dbReference type="GO" id="GO:0016705">
    <property type="term" value="F:oxidoreductase activity, acting on paired donors, with incorporation or reduction of molecular oxygen"/>
    <property type="evidence" value="ECO:0007669"/>
    <property type="project" value="InterPro"/>
</dbReference>
<evidence type="ECO:0000256" key="1">
    <source>
        <dbReference type="ARBA" id="ARBA00001971"/>
    </source>
</evidence>
<dbReference type="AlphaFoldDB" id="A0A1I8NPE3"/>
<comment type="similarity">
    <text evidence="4 14">Belongs to the cytochrome P450 family.</text>
</comment>
<dbReference type="VEuPathDB" id="VectorBase:SCAU000873"/>
<reference evidence="16" key="1">
    <citation type="submission" date="2020-05" db="UniProtKB">
        <authorList>
            <consortium name="EnsemblMetazoa"/>
        </authorList>
    </citation>
    <scope>IDENTIFICATION</scope>
    <source>
        <strain evidence="16">USDA</strain>
    </source>
</reference>